<evidence type="ECO:0000313" key="12">
    <source>
        <dbReference type="Proteomes" id="UP001465755"/>
    </source>
</evidence>
<keyword evidence="3" id="KW-0507">mRNA processing</keyword>
<evidence type="ECO:0000256" key="7">
    <source>
        <dbReference type="ARBA" id="ARBA00023242"/>
    </source>
</evidence>
<comment type="subcellular location">
    <subcellularLocation>
        <location evidence="1">Nucleus</location>
    </subcellularLocation>
</comment>
<keyword evidence="8" id="KW-0687">Ribonucleoprotein</keyword>
<feature type="region of interest" description="Disordered" evidence="9">
    <location>
        <begin position="465"/>
        <end position="500"/>
    </location>
</feature>
<dbReference type="InterPro" id="IPR036070">
    <property type="entry name" value="Nop_dom_sf"/>
</dbReference>
<keyword evidence="4" id="KW-0747">Spliceosome</keyword>
<evidence type="ECO:0000256" key="3">
    <source>
        <dbReference type="ARBA" id="ARBA00022664"/>
    </source>
</evidence>
<evidence type="ECO:0000256" key="4">
    <source>
        <dbReference type="ARBA" id="ARBA00022728"/>
    </source>
</evidence>
<dbReference type="InterPro" id="IPR042239">
    <property type="entry name" value="Nop_C"/>
</dbReference>
<dbReference type="InterPro" id="IPR027105">
    <property type="entry name" value="Prp31"/>
</dbReference>
<proteinExistence type="inferred from homology"/>
<dbReference type="FunFam" id="1.10.246.90:FF:000002">
    <property type="entry name" value="U4/U6 small nuclear ribonucleoprotein Prp31"/>
    <property type="match status" value="1"/>
</dbReference>
<sequence length="500" mass="53838">MATLAESFLADLDDLADDSGEEELEVPEDDANGAEPMAVDEIQALNVQDLSAVAHLAQSERYSSIMQKVRAALQGDEAASDRAWTGVSETDPTYRLLVDCNQLAVDIDNEIGSVHGFMKDKYRAKFPELESLVHHPIDYARVAKAIGNEMDITLVNLEDILPQATIMVVSVTASTTSGKPLSEEDLGRLLETADAALQLDDDKAAILKLVQLKMHQVAPNLSMAVGTEVAAKLMGVAGGLDALSRMPACNIQVLGAKRKSLAGLSSSSAQPHQGFIFACDLIQGTPPGLRARAARLVGAKSALLARVDAFGQDPSGQTGTRFKEEMQKKVEKWQEPPPAKQTKVLPVPDMQPKKRRGGKRYRKMKERYGLTDVRKAANRVNFNQPEEEFLDGDEAVGLGTLGSKGEGGRLRVAARNQKQKMTAATAKKYAKQGYGTATNPLGGRGAVSGLSSTLAFTPVQGIELENPNARQDMDSQRTGTESYFSEYSGFRSLKKPPGAP</sequence>
<dbReference type="Pfam" id="PF09785">
    <property type="entry name" value="Prp31_C"/>
    <property type="match status" value="1"/>
</dbReference>
<dbReference type="FunFam" id="1.10.287.4070:FF:000003">
    <property type="entry name" value="U4/U6 small nuclear ribonucleoprotein PRP31"/>
    <property type="match status" value="1"/>
</dbReference>
<dbReference type="PANTHER" id="PTHR13904">
    <property type="entry name" value="PRE-MRNA SPLICING FACTOR PRP31"/>
    <property type="match status" value="1"/>
</dbReference>
<dbReference type="Pfam" id="PF01798">
    <property type="entry name" value="Nop"/>
    <property type="match status" value="1"/>
</dbReference>
<gene>
    <name evidence="11" type="ORF">WJX73_003006</name>
</gene>
<keyword evidence="7" id="KW-0539">Nucleus</keyword>
<evidence type="ECO:0000256" key="5">
    <source>
        <dbReference type="ARBA" id="ARBA00022884"/>
    </source>
</evidence>
<dbReference type="Gene3D" id="1.10.246.90">
    <property type="entry name" value="Nop domain"/>
    <property type="match status" value="1"/>
</dbReference>
<keyword evidence="6" id="KW-0508">mRNA splicing</keyword>
<dbReference type="InterPro" id="IPR012976">
    <property type="entry name" value="NOSIC"/>
</dbReference>
<dbReference type="GO" id="GO:0000244">
    <property type="term" value="P:spliceosomal tri-snRNP complex assembly"/>
    <property type="evidence" value="ECO:0007669"/>
    <property type="project" value="InterPro"/>
</dbReference>
<evidence type="ECO:0000256" key="1">
    <source>
        <dbReference type="ARBA" id="ARBA00004123"/>
    </source>
</evidence>
<dbReference type="Gene3D" id="1.10.287.4070">
    <property type="match status" value="1"/>
</dbReference>
<dbReference type="EMBL" id="JALJOQ010000109">
    <property type="protein sequence ID" value="KAK9797074.1"/>
    <property type="molecule type" value="Genomic_DNA"/>
</dbReference>
<organism evidence="11 12">
    <name type="scientific">Symbiochloris irregularis</name>
    <dbReference type="NCBI Taxonomy" id="706552"/>
    <lineage>
        <taxon>Eukaryota</taxon>
        <taxon>Viridiplantae</taxon>
        <taxon>Chlorophyta</taxon>
        <taxon>core chlorophytes</taxon>
        <taxon>Trebouxiophyceae</taxon>
        <taxon>Trebouxiales</taxon>
        <taxon>Trebouxiaceae</taxon>
        <taxon>Symbiochloris</taxon>
    </lineage>
</organism>
<dbReference type="InterPro" id="IPR019175">
    <property type="entry name" value="Prp31_C"/>
</dbReference>
<accession>A0AAW1NTR6</accession>
<dbReference type="GO" id="GO:0046540">
    <property type="term" value="C:U4/U6 x U5 tri-snRNP complex"/>
    <property type="evidence" value="ECO:0007669"/>
    <property type="project" value="InterPro"/>
</dbReference>
<protein>
    <recommendedName>
        <fullName evidence="10">Nop domain-containing protein</fullName>
    </recommendedName>
</protein>
<dbReference type="InterPro" id="IPR002687">
    <property type="entry name" value="Nop_dom"/>
</dbReference>
<feature type="domain" description="Nop" evidence="10">
    <location>
        <begin position="217"/>
        <end position="335"/>
    </location>
</feature>
<dbReference type="PROSITE" id="PS51358">
    <property type="entry name" value="NOP"/>
    <property type="match status" value="1"/>
</dbReference>
<evidence type="ECO:0000313" key="11">
    <source>
        <dbReference type="EMBL" id="KAK9797074.1"/>
    </source>
</evidence>
<dbReference type="AlphaFoldDB" id="A0AAW1NTR6"/>
<dbReference type="GO" id="GO:0003723">
    <property type="term" value="F:RNA binding"/>
    <property type="evidence" value="ECO:0007669"/>
    <property type="project" value="UniProtKB-KW"/>
</dbReference>
<feature type="compositionally biased region" description="Low complexity" evidence="9">
    <location>
        <begin position="1"/>
        <end position="10"/>
    </location>
</feature>
<evidence type="ECO:0000256" key="6">
    <source>
        <dbReference type="ARBA" id="ARBA00023187"/>
    </source>
</evidence>
<dbReference type="Proteomes" id="UP001465755">
    <property type="component" value="Unassembled WGS sequence"/>
</dbReference>
<feature type="region of interest" description="Disordered" evidence="9">
    <location>
        <begin position="1"/>
        <end position="33"/>
    </location>
</feature>
<keyword evidence="12" id="KW-1185">Reference proteome</keyword>
<comment type="caution">
    <text evidence="11">The sequence shown here is derived from an EMBL/GenBank/DDBJ whole genome shotgun (WGS) entry which is preliminary data.</text>
</comment>
<evidence type="ECO:0000259" key="10">
    <source>
        <dbReference type="PROSITE" id="PS51358"/>
    </source>
</evidence>
<feature type="compositionally biased region" description="Acidic residues" evidence="9">
    <location>
        <begin position="11"/>
        <end position="32"/>
    </location>
</feature>
<dbReference type="SUPFAM" id="SSF89124">
    <property type="entry name" value="Nop domain"/>
    <property type="match status" value="1"/>
</dbReference>
<comment type="similarity">
    <text evidence="2">Belongs to the PRP31 family.</text>
</comment>
<dbReference type="PANTHER" id="PTHR13904:SF0">
    <property type="entry name" value="U4_U6 SMALL NUCLEAR RIBONUCLEOPROTEIN PRP31"/>
    <property type="match status" value="1"/>
</dbReference>
<feature type="compositionally biased region" description="Polar residues" evidence="9">
    <location>
        <begin position="476"/>
        <end position="485"/>
    </location>
</feature>
<evidence type="ECO:0000256" key="9">
    <source>
        <dbReference type="SAM" id="MobiDB-lite"/>
    </source>
</evidence>
<reference evidence="11 12" key="1">
    <citation type="journal article" date="2024" name="Nat. Commun.">
        <title>Phylogenomics reveals the evolutionary origins of lichenization in chlorophyte algae.</title>
        <authorList>
            <person name="Puginier C."/>
            <person name="Libourel C."/>
            <person name="Otte J."/>
            <person name="Skaloud P."/>
            <person name="Haon M."/>
            <person name="Grisel S."/>
            <person name="Petersen M."/>
            <person name="Berrin J.G."/>
            <person name="Delaux P.M."/>
            <person name="Dal Grande F."/>
            <person name="Keller J."/>
        </authorList>
    </citation>
    <scope>NUCLEOTIDE SEQUENCE [LARGE SCALE GENOMIC DNA]</scope>
    <source>
        <strain evidence="11 12">SAG 2036</strain>
    </source>
</reference>
<keyword evidence="5" id="KW-0694">RNA-binding</keyword>
<dbReference type="SMART" id="SM00931">
    <property type="entry name" value="NOSIC"/>
    <property type="match status" value="1"/>
</dbReference>
<evidence type="ECO:0000256" key="8">
    <source>
        <dbReference type="ARBA" id="ARBA00023274"/>
    </source>
</evidence>
<feature type="region of interest" description="Disordered" evidence="9">
    <location>
        <begin position="330"/>
        <end position="361"/>
    </location>
</feature>
<dbReference type="GO" id="GO:0071011">
    <property type="term" value="C:precatalytic spliceosome"/>
    <property type="evidence" value="ECO:0007669"/>
    <property type="project" value="TreeGrafter"/>
</dbReference>
<dbReference type="GO" id="GO:0005687">
    <property type="term" value="C:U4 snRNP"/>
    <property type="evidence" value="ECO:0007669"/>
    <property type="project" value="TreeGrafter"/>
</dbReference>
<evidence type="ECO:0000256" key="2">
    <source>
        <dbReference type="ARBA" id="ARBA00005572"/>
    </source>
</evidence>
<name>A0AAW1NTR6_9CHLO</name>